<dbReference type="GO" id="GO:0005096">
    <property type="term" value="F:GTPase activator activity"/>
    <property type="evidence" value="ECO:0007669"/>
    <property type="project" value="UniProtKB-KW"/>
</dbReference>
<organism evidence="4 5">
    <name type="scientific">Crenichthys baileyi</name>
    <name type="common">White River springfish</name>
    <dbReference type="NCBI Taxonomy" id="28760"/>
    <lineage>
        <taxon>Eukaryota</taxon>
        <taxon>Metazoa</taxon>
        <taxon>Chordata</taxon>
        <taxon>Craniata</taxon>
        <taxon>Vertebrata</taxon>
        <taxon>Euteleostomi</taxon>
        <taxon>Actinopterygii</taxon>
        <taxon>Neopterygii</taxon>
        <taxon>Teleostei</taxon>
        <taxon>Neoteleostei</taxon>
        <taxon>Acanthomorphata</taxon>
        <taxon>Ovalentaria</taxon>
        <taxon>Atherinomorphae</taxon>
        <taxon>Cyprinodontiformes</taxon>
        <taxon>Goodeidae</taxon>
        <taxon>Crenichthys</taxon>
    </lineage>
</organism>
<dbReference type="InterPro" id="IPR057459">
    <property type="entry name" value="SYDE1/2_C2"/>
</dbReference>
<dbReference type="GO" id="GO:0097060">
    <property type="term" value="C:synaptic membrane"/>
    <property type="evidence" value="ECO:0007669"/>
    <property type="project" value="TreeGrafter"/>
</dbReference>
<feature type="compositionally biased region" description="Low complexity" evidence="2">
    <location>
        <begin position="1033"/>
        <end position="1043"/>
    </location>
</feature>
<accession>A0AAV9RXH3</accession>
<feature type="compositionally biased region" description="Polar residues" evidence="2">
    <location>
        <begin position="542"/>
        <end position="562"/>
    </location>
</feature>
<dbReference type="GO" id="GO:0007165">
    <property type="term" value="P:signal transduction"/>
    <property type="evidence" value="ECO:0007669"/>
    <property type="project" value="InterPro"/>
</dbReference>
<keyword evidence="1" id="KW-0343">GTPase activation</keyword>
<feature type="compositionally biased region" description="Acidic residues" evidence="2">
    <location>
        <begin position="785"/>
        <end position="796"/>
    </location>
</feature>
<evidence type="ECO:0000259" key="3">
    <source>
        <dbReference type="PROSITE" id="PS50238"/>
    </source>
</evidence>
<evidence type="ECO:0000313" key="4">
    <source>
        <dbReference type="EMBL" id="KAK5613427.1"/>
    </source>
</evidence>
<proteinExistence type="predicted"/>
<feature type="domain" description="Rho-GAP" evidence="3">
    <location>
        <begin position="1244"/>
        <end position="1459"/>
    </location>
</feature>
<dbReference type="InterPro" id="IPR000198">
    <property type="entry name" value="RhoGAP_dom"/>
</dbReference>
<dbReference type="PANTHER" id="PTHR46150">
    <property type="entry name" value="RHO GTPASE-ACTIVATING PROTEIN 100F"/>
    <property type="match status" value="1"/>
</dbReference>
<feature type="region of interest" description="Disordered" evidence="2">
    <location>
        <begin position="87"/>
        <end position="107"/>
    </location>
</feature>
<dbReference type="SUPFAM" id="SSF49562">
    <property type="entry name" value="C2 domain (Calcium/lipid-binding domain, CaLB)"/>
    <property type="match status" value="1"/>
</dbReference>
<feature type="compositionally biased region" description="Basic and acidic residues" evidence="2">
    <location>
        <begin position="1061"/>
        <end position="1074"/>
    </location>
</feature>
<dbReference type="FunFam" id="1.10.555.10:FF:000031">
    <property type="entry name" value="rho GTPase-activating protein 100F isoform X6"/>
    <property type="match status" value="1"/>
</dbReference>
<feature type="region of interest" description="Disordered" evidence="2">
    <location>
        <begin position="886"/>
        <end position="1005"/>
    </location>
</feature>
<dbReference type="InterPro" id="IPR052118">
    <property type="entry name" value="Rho-GAP_regulator"/>
</dbReference>
<feature type="region of interest" description="Disordered" evidence="2">
    <location>
        <begin position="14"/>
        <end position="43"/>
    </location>
</feature>
<dbReference type="Gene3D" id="2.60.40.150">
    <property type="entry name" value="C2 domain"/>
    <property type="match status" value="1"/>
</dbReference>
<feature type="region of interest" description="Disordered" evidence="2">
    <location>
        <begin position="1023"/>
        <end position="1080"/>
    </location>
</feature>
<dbReference type="SUPFAM" id="SSF48350">
    <property type="entry name" value="GTPase activation domain, GAP"/>
    <property type="match status" value="1"/>
</dbReference>
<dbReference type="Pfam" id="PF00620">
    <property type="entry name" value="RhoGAP"/>
    <property type="match status" value="1"/>
</dbReference>
<feature type="region of interest" description="Disordered" evidence="2">
    <location>
        <begin position="532"/>
        <end position="576"/>
    </location>
</feature>
<dbReference type="GO" id="GO:0046578">
    <property type="term" value="P:regulation of Ras protein signal transduction"/>
    <property type="evidence" value="ECO:0007669"/>
    <property type="project" value="TreeGrafter"/>
</dbReference>
<dbReference type="InterPro" id="IPR035892">
    <property type="entry name" value="C2_domain_sf"/>
</dbReference>
<dbReference type="PROSITE" id="PS50238">
    <property type="entry name" value="RHOGAP"/>
    <property type="match status" value="1"/>
</dbReference>
<feature type="compositionally biased region" description="Basic and acidic residues" evidence="2">
    <location>
        <begin position="563"/>
        <end position="576"/>
    </location>
</feature>
<dbReference type="EMBL" id="JAHHUM010001214">
    <property type="protein sequence ID" value="KAK5613427.1"/>
    <property type="molecule type" value="Genomic_DNA"/>
</dbReference>
<dbReference type="InterPro" id="IPR008936">
    <property type="entry name" value="Rho_GTPase_activation_prot"/>
</dbReference>
<evidence type="ECO:0000256" key="1">
    <source>
        <dbReference type="ARBA" id="ARBA00022468"/>
    </source>
</evidence>
<dbReference type="Gene3D" id="1.10.555.10">
    <property type="entry name" value="Rho GTPase activation protein"/>
    <property type="match status" value="1"/>
</dbReference>
<gene>
    <name evidence="4" type="ORF">CRENBAI_021821</name>
</gene>
<dbReference type="GO" id="GO:0016477">
    <property type="term" value="P:cell migration"/>
    <property type="evidence" value="ECO:0007669"/>
    <property type="project" value="TreeGrafter"/>
</dbReference>
<evidence type="ECO:0000256" key="2">
    <source>
        <dbReference type="SAM" id="MobiDB-lite"/>
    </source>
</evidence>
<reference evidence="4 5" key="1">
    <citation type="submission" date="2021-06" db="EMBL/GenBank/DDBJ databases">
        <authorList>
            <person name="Palmer J.M."/>
        </authorList>
    </citation>
    <scope>NUCLEOTIDE SEQUENCE [LARGE SCALE GENOMIC DNA]</scope>
    <source>
        <strain evidence="4 5">MEX-2019</strain>
        <tissue evidence="4">Muscle</tissue>
    </source>
</reference>
<dbReference type="PANTHER" id="PTHR46150:SF1">
    <property type="entry name" value="RHO GTPASE-ACTIVATING PROTEIN SYDE2"/>
    <property type="match status" value="1"/>
</dbReference>
<comment type="caution">
    <text evidence="4">The sequence shown here is derived from an EMBL/GenBank/DDBJ whole genome shotgun (WGS) entry which is preliminary data.</text>
</comment>
<name>A0AAV9RXH3_9TELE</name>
<keyword evidence="5" id="KW-1185">Reference proteome</keyword>
<dbReference type="Proteomes" id="UP001311232">
    <property type="component" value="Unassembled WGS sequence"/>
</dbReference>
<feature type="compositionally biased region" description="Basic and acidic residues" evidence="2">
    <location>
        <begin position="1560"/>
        <end position="1574"/>
    </location>
</feature>
<dbReference type="SMART" id="SM00324">
    <property type="entry name" value="RhoGAP"/>
    <property type="match status" value="1"/>
</dbReference>
<feature type="compositionally biased region" description="Basic and acidic residues" evidence="2">
    <location>
        <begin position="1589"/>
        <end position="1599"/>
    </location>
</feature>
<feature type="compositionally biased region" description="Low complexity" evidence="2">
    <location>
        <begin position="904"/>
        <end position="923"/>
    </location>
</feature>
<feature type="compositionally biased region" description="Low complexity" evidence="2">
    <location>
        <begin position="959"/>
        <end position="972"/>
    </location>
</feature>
<evidence type="ECO:0000313" key="5">
    <source>
        <dbReference type="Proteomes" id="UP001311232"/>
    </source>
</evidence>
<feature type="region of interest" description="Disordered" evidence="2">
    <location>
        <begin position="730"/>
        <end position="797"/>
    </location>
</feature>
<sequence>MADPLRRTLLAKLRGKKSKKGATLSGGYGSAAAAHGGREGKEKVFPDEARQVVLLTGLDFTTERMSTYENYVEGALLQTEGVTAVPESRAAEVAGSSPQEPSSGGRVHVDQQLGVPLQRDAPFGGNAFRAEDRSLREPRSAGISLEGPHVQIKRFVSAPRQCSVGDSIGFGDGSGHALHRAQVRAQAGVVRAAVAWVADGEGAEIRSRGYPRHMAGTVVAIHANNTWNFDSPALEAYTQNCLHPSSEENVIIRSIESYKSGCVRLNGETTGCPQSPTVFPTDLQICDFKMQSLCTTEGSLRYPLDSEDDDYYDNEILPFYKTVQPKTDARLEIADVQDKGQVDDGDIAQETDRLRTQLQEAYYLLINAMNDISLGVQQISGGLGEQQATSSCSGHSRDSLCSRLSVKNTDSDSWSSGGNQSSQQLSDTESLLLCLTGNQELNARLISKSMSSLSLTKRPTLLRSASDGVIRYKDLPSSCSPVTRLESVEAHYDKKALELKKHDGAEVSEAGELSEPEVLCSAVSSEELLQKAGGEEEHGGQLNESSGSVNSLTGSTDSNSEAATHRGQESKQEQAEVRAQVVYSVSKGLGVTVNKMQEWMHKGRLLSSEMKQRIEGSSLPLGGGQSQDWSCFQANLGGYKPEAQVRGSKSVKAKSATIKSARQQQQPAFIENFQTPCANGIETGRPTNDPSSWSPQLTTTITVSKKRNWLQQSSQAKSQCTKDELQGMLGAEESSQGSHQLPPPPSPSPEFVRSTGGAPSRPVLLRIPQRVVGQSKVSPYRSVDPSEENDADDEGEIWYNPIPEDDEPEISRRPCIQLVFPPLGEAQKRPGRGVDVAQGGWNGEGSSGLEGVVEGLGSRSGDLIQGNAAHSTEALHLHRQMLACKLPEEGGPSSSRPTDGLDLPTVVSFSPPSSPNPTKKSSSINWSFPDKIKSPRTVRKISMKMKKLPELSRKLSVKGTQNSTTSSNGNSQLEPRAYSPRANGSGSEAVTHNSCPSRLAPSGGGQASCNVISRYHLDSSVSTQHSFNKKKSNGSSKSASKGGYLSDGDSPELVAKSGKHGSGEGKGGKGKETEGGSSRLNGAELDIDAFRHYSFTDQPKCSQYISGLMNLHFYGAEDLKPPRIDSRDVYCAIQVDSVNKARTALLTCRTSFLDMDHTFNIELENAQHLKLVVFSWEPTPKRNRVCCHGTVVLPALFRVTRTHQLAVKLEPRGLIYVKLNLMEQWQNSLDSGPDGDREPQVFGVEVWRVVERENTGLMVPLIISKCINEIERRGCQVVGLYRLCGSAAVKKELREAFERDSQGAELCENMYPDINVITGVLKDYLRELPYPLITKQLYEAVLETMATRPLKMGAAGCENDQADSEYTVSLLEILPEVERMTLRKLLDHLKLVASYQEMNKMTCQNLAVCFGPVLLSQRQEASCHTNRVFIDSEELASALHFKKHIEVLHYLLQLWPVVDPNDQSSPWPPAASMAPAPFDLLSAPPLRRRKERPQFLNLSEAEMAGVLRPKPGRLDSPSNRYAGDWSCCGENYFPSEILLPPSKEEADYDDVPSENTEVAEEVHEKDTAEEDRQTKVTSPVSDSVGEGVSQREEAEKEEKGEEGEEEKESKSDSSNTKQAFKEEETEEKVYNHILTARLPKEHTYQAYMKIQDISPVLSNRVNLRDLQESIDTLIGNLERELNKNKLNVGY</sequence>
<feature type="compositionally biased region" description="Basic residues" evidence="2">
    <location>
        <begin position="934"/>
        <end position="946"/>
    </location>
</feature>
<feature type="region of interest" description="Disordered" evidence="2">
    <location>
        <begin position="1543"/>
        <end position="1625"/>
    </location>
</feature>
<dbReference type="Pfam" id="PF25336">
    <property type="entry name" value="C2_SYDE"/>
    <property type="match status" value="1"/>
</dbReference>
<protein>
    <recommendedName>
        <fullName evidence="3">Rho-GAP domain-containing protein</fullName>
    </recommendedName>
</protein>
<feature type="compositionally biased region" description="Polar residues" evidence="2">
    <location>
        <begin position="982"/>
        <end position="996"/>
    </location>
</feature>